<name>A0A139HXN0_9PEZI</name>
<organism evidence="2 3">
    <name type="scientific">Pseudocercospora eumusae</name>
    <dbReference type="NCBI Taxonomy" id="321146"/>
    <lineage>
        <taxon>Eukaryota</taxon>
        <taxon>Fungi</taxon>
        <taxon>Dikarya</taxon>
        <taxon>Ascomycota</taxon>
        <taxon>Pezizomycotina</taxon>
        <taxon>Dothideomycetes</taxon>
        <taxon>Dothideomycetidae</taxon>
        <taxon>Mycosphaerellales</taxon>
        <taxon>Mycosphaerellaceae</taxon>
        <taxon>Pseudocercospora</taxon>
    </lineage>
</organism>
<evidence type="ECO:0000313" key="3">
    <source>
        <dbReference type="Proteomes" id="UP000070133"/>
    </source>
</evidence>
<protein>
    <submittedName>
        <fullName evidence="2">Uncharacterized protein</fullName>
    </submittedName>
</protein>
<feature type="region of interest" description="Disordered" evidence="1">
    <location>
        <begin position="22"/>
        <end position="46"/>
    </location>
</feature>
<reference evidence="2 3" key="1">
    <citation type="submission" date="2015-07" db="EMBL/GenBank/DDBJ databases">
        <title>Comparative genomics of the Sigatoka disease complex on banana suggests a link between parallel evolutionary changes in Pseudocercospora fijiensis and Pseudocercospora eumusae and increased virulence on the banana host.</title>
        <authorList>
            <person name="Chang T.-C."/>
            <person name="Salvucci A."/>
            <person name="Crous P.W."/>
            <person name="Stergiopoulos I."/>
        </authorList>
    </citation>
    <scope>NUCLEOTIDE SEQUENCE [LARGE SCALE GENOMIC DNA]</scope>
    <source>
        <strain evidence="2 3">CBS 114824</strain>
    </source>
</reference>
<dbReference type="EMBL" id="LFZN01000003">
    <property type="protein sequence ID" value="KXT07240.1"/>
    <property type="molecule type" value="Genomic_DNA"/>
</dbReference>
<proteinExistence type="predicted"/>
<dbReference type="AlphaFoldDB" id="A0A139HXN0"/>
<evidence type="ECO:0000313" key="2">
    <source>
        <dbReference type="EMBL" id="KXT07240.1"/>
    </source>
</evidence>
<keyword evidence="3" id="KW-1185">Reference proteome</keyword>
<accession>A0A139HXN0</accession>
<evidence type="ECO:0000256" key="1">
    <source>
        <dbReference type="SAM" id="MobiDB-lite"/>
    </source>
</evidence>
<comment type="caution">
    <text evidence="2">The sequence shown here is derived from an EMBL/GenBank/DDBJ whole genome shotgun (WGS) entry which is preliminary data.</text>
</comment>
<sequence>MVEERCFKLFILLHISASHCQSRSWKPFSPHASTHNSKQAPPHSASHITAVCVPSCRSNH</sequence>
<dbReference type="Proteomes" id="UP000070133">
    <property type="component" value="Unassembled WGS sequence"/>
</dbReference>
<gene>
    <name evidence="2" type="ORF">AC578_2334</name>
</gene>